<dbReference type="EMBL" id="FQYX01000008">
    <property type="protein sequence ID" value="SHI95836.1"/>
    <property type="molecule type" value="Genomic_DNA"/>
</dbReference>
<evidence type="ECO:0000256" key="1">
    <source>
        <dbReference type="SAM" id="Coils"/>
    </source>
</evidence>
<proteinExistence type="predicted"/>
<keyword evidence="2" id="KW-0812">Transmembrane</keyword>
<organism evidence="3 4">
    <name type="scientific">Arenibacter nanhaiticus</name>
    <dbReference type="NCBI Taxonomy" id="558155"/>
    <lineage>
        <taxon>Bacteria</taxon>
        <taxon>Pseudomonadati</taxon>
        <taxon>Bacteroidota</taxon>
        <taxon>Flavobacteriia</taxon>
        <taxon>Flavobacteriales</taxon>
        <taxon>Flavobacteriaceae</taxon>
        <taxon>Arenibacter</taxon>
    </lineage>
</organism>
<keyword evidence="1" id="KW-0175">Coiled coil</keyword>
<keyword evidence="4" id="KW-1185">Reference proteome</keyword>
<dbReference type="Proteomes" id="UP000184231">
    <property type="component" value="Unassembled WGS sequence"/>
</dbReference>
<accession>A0A1M6FDW4</accession>
<sequence>MELKDFIKIRQDLKNERLEDFHIVGDIINLSKEQISLLQNLEESIYEIKDKAGKIYGCEQLDQLLYNDISVELASGEFPNYFESFSELIEKHPYSFDLSDFYIHQGNITKYEDDHALMNSYRNVLELIAFLKKIADNKNETASGLELYFHKIGESLILPISYTVKDLNKSTVEDVQNFIKQFSNELHSEDRKKLFVNDLVDFYSRKRRDFSIILEEFKQIKDNYFHSLDAYLEGFSFDKIKTSSVIYFQEISDKIHDAIRKVSSYLFAIPVSFLFLASRLDFEAPSLAKNFMLLVLGYLFFILLRKIFFKNIKESLDSIDKEIVRFQAKIENVSELNEIKNELEKDIKGELLSNQYEKLKLLKRITCSIIVALTVVVFYIHWSVLEKSIISLCETIIIFF</sequence>
<reference evidence="3 4" key="1">
    <citation type="submission" date="2016-11" db="EMBL/GenBank/DDBJ databases">
        <authorList>
            <person name="Jaros S."/>
            <person name="Januszkiewicz K."/>
            <person name="Wedrychowicz H."/>
        </authorList>
    </citation>
    <scope>NUCLEOTIDE SEQUENCE [LARGE SCALE GENOMIC DNA]</scope>
    <source>
        <strain evidence="3 4">CGMCC 1.8863</strain>
    </source>
</reference>
<dbReference type="RefSeq" id="WP_072764063.1">
    <property type="nucleotide sequence ID" value="NZ_FQYX01000008.1"/>
</dbReference>
<gene>
    <name evidence="3" type="ORF">SAMN04487911_10894</name>
</gene>
<evidence type="ECO:0000256" key="2">
    <source>
        <dbReference type="SAM" id="Phobius"/>
    </source>
</evidence>
<name>A0A1M6FDW4_9FLAO</name>
<evidence type="ECO:0000313" key="4">
    <source>
        <dbReference type="Proteomes" id="UP000184231"/>
    </source>
</evidence>
<protein>
    <submittedName>
        <fullName evidence="3">Uncharacterized protein</fullName>
    </submittedName>
</protein>
<keyword evidence="2" id="KW-0472">Membrane</keyword>
<feature type="transmembrane region" description="Helical" evidence="2">
    <location>
        <begin position="361"/>
        <end position="382"/>
    </location>
</feature>
<evidence type="ECO:0000313" key="3">
    <source>
        <dbReference type="EMBL" id="SHI95836.1"/>
    </source>
</evidence>
<feature type="coiled-coil region" evidence="1">
    <location>
        <begin position="316"/>
        <end position="346"/>
    </location>
</feature>
<keyword evidence="2" id="KW-1133">Transmembrane helix</keyword>
<dbReference type="OrthoDB" id="1427873at2"/>
<feature type="transmembrane region" description="Helical" evidence="2">
    <location>
        <begin position="286"/>
        <end position="304"/>
    </location>
</feature>
<dbReference type="AlphaFoldDB" id="A0A1M6FDW4"/>
<dbReference type="STRING" id="558155.SAMN04487911_10894"/>